<dbReference type="Pfam" id="PF13715">
    <property type="entry name" value="CarbopepD_reg_2"/>
    <property type="match status" value="1"/>
</dbReference>
<reference evidence="3 4" key="1">
    <citation type="submission" date="2021-01" db="EMBL/GenBank/DDBJ databases">
        <title>Genome sequencing of Joostella atrarenae M1-2 (= KCTC 23194).</title>
        <authorList>
            <person name="Zakaria M.R."/>
            <person name="Lam M.Q."/>
            <person name="Chong C.S."/>
        </authorList>
    </citation>
    <scope>NUCLEOTIDE SEQUENCE [LARGE SCALE GENOMIC DNA]</scope>
    <source>
        <strain evidence="3 4">M1-2</strain>
    </source>
</reference>
<evidence type="ECO:0000259" key="2">
    <source>
        <dbReference type="PROSITE" id="PS50234"/>
    </source>
</evidence>
<dbReference type="InterPro" id="IPR021908">
    <property type="entry name" value="YfbK_C"/>
</dbReference>
<dbReference type="InterPro" id="IPR002035">
    <property type="entry name" value="VWF_A"/>
</dbReference>
<dbReference type="InterPro" id="IPR036465">
    <property type="entry name" value="vWFA_dom_sf"/>
</dbReference>
<evidence type="ECO:0000313" key="4">
    <source>
        <dbReference type="Proteomes" id="UP000829517"/>
    </source>
</evidence>
<dbReference type="InterPro" id="IPR051266">
    <property type="entry name" value="CLCR"/>
</dbReference>
<evidence type="ECO:0000256" key="1">
    <source>
        <dbReference type="SAM" id="SignalP"/>
    </source>
</evidence>
<dbReference type="InterPro" id="IPR008969">
    <property type="entry name" value="CarboxyPept-like_regulatory"/>
</dbReference>
<dbReference type="EMBL" id="JAETXX010000010">
    <property type="protein sequence ID" value="MCF8715817.1"/>
    <property type="molecule type" value="Genomic_DNA"/>
</dbReference>
<dbReference type="PANTHER" id="PTHR10579:SF43">
    <property type="entry name" value="ZINC FINGER (C3HC4-TYPE RING FINGER) FAMILY PROTEIN"/>
    <property type="match status" value="1"/>
</dbReference>
<dbReference type="SUPFAM" id="SSF49464">
    <property type="entry name" value="Carboxypeptidase regulatory domain-like"/>
    <property type="match status" value="1"/>
</dbReference>
<keyword evidence="1" id="KW-0732">Signal</keyword>
<evidence type="ECO:0000313" key="3">
    <source>
        <dbReference type="EMBL" id="MCF8715817.1"/>
    </source>
</evidence>
<dbReference type="RefSeq" id="WP_236959781.1">
    <property type="nucleotide sequence ID" value="NZ_JAETXX010000010.1"/>
</dbReference>
<sequence>MKPLYILLFSLATTLMSAQTKTISGKVTDANDGTGLPGVNILIKNTKTTAHTDFDGNYTLKAETGDILVFSYIGMLTKEVKVKSNDKIINVKLEADQVELEEIVTINDQIRTTPPPPRASEAIVVVQDQKLMKQSLIGYETQPVNTESYAEINENGFLQVNYKPLSTFSIDVDKASYSNMRRMINNGEEIPTDAIKTEELINYFNYDYKQPSGKDPFSIETTLNKTPWNEKHELIKIGIKGKEVPLENIPASNLVFLIDVSGSMNASNKLPLLKSAYKLLVNQLRPEDMVSIVVYASASGLVLPPTSGKDKNKILEALDKLEAGGSTAGGEGLSLAYKTAEENFIKNGNNRIILATDGDFNVGPSSDKEMEDLIEEKREGGVFLTCLGFGMGNYKDSKMETLADKGNGNYAYIDTMQEAQRVLGTEFGGTLYTIAKDVKIQVEFNPNKVKAYRLIGYENRLLNDEDFKDDTKDAGELGSGHTVTALYELIPAGVDSKYLKGIDSLKYTKTSPTNKYNDELLTVRFRYKKPDGDTSKEIIETVKDEHTKTNSDYNFAAAVAMWGMYLRDSDYLNGVTKDEIINIAEQNKGKDNQGYRSEFIRLMKSYNYNPKQETK</sequence>
<feature type="chain" id="PRO_5045915596" evidence="1">
    <location>
        <begin position="19"/>
        <end position="615"/>
    </location>
</feature>
<feature type="signal peptide" evidence="1">
    <location>
        <begin position="1"/>
        <end position="18"/>
    </location>
</feature>
<dbReference type="Proteomes" id="UP000829517">
    <property type="component" value="Unassembled WGS sequence"/>
</dbReference>
<feature type="domain" description="VWFA" evidence="2">
    <location>
        <begin position="253"/>
        <end position="431"/>
    </location>
</feature>
<dbReference type="Pfam" id="PF00092">
    <property type="entry name" value="VWA"/>
    <property type="match status" value="1"/>
</dbReference>
<protein>
    <submittedName>
        <fullName evidence="3">von Willebrand factor type A domain-containing protein</fullName>
    </submittedName>
</protein>
<dbReference type="CDD" id="cd01465">
    <property type="entry name" value="vWA_subgroup"/>
    <property type="match status" value="1"/>
</dbReference>
<gene>
    <name evidence="3" type="ORF">JM658_13355</name>
</gene>
<accession>A0ABS9J5V7</accession>
<dbReference type="SMART" id="SM00327">
    <property type="entry name" value="VWA"/>
    <property type="match status" value="1"/>
</dbReference>
<dbReference type="PROSITE" id="PS50234">
    <property type="entry name" value="VWFA"/>
    <property type="match status" value="1"/>
</dbReference>
<name>A0ABS9J5V7_9FLAO</name>
<organism evidence="3 4">
    <name type="scientific">Joostella atrarenae</name>
    <dbReference type="NCBI Taxonomy" id="679257"/>
    <lineage>
        <taxon>Bacteria</taxon>
        <taxon>Pseudomonadati</taxon>
        <taxon>Bacteroidota</taxon>
        <taxon>Flavobacteriia</taxon>
        <taxon>Flavobacteriales</taxon>
        <taxon>Flavobacteriaceae</taxon>
        <taxon>Joostella</taxon>
    </lineage>
</organism>
<proteinExistence type="predicted"/>
<dbReference type="PANTHER" id="PTHR10579">
    <property type="entry name" value="CALCIUM-ACTIVATED CHLORIDE CHANNEL REGULATOR"/>
    <property type="match status" value="1"/>
</dbReference>
<dbReference type="Gene3D" id="3.40.50.410">
    <property type="entry name" value="von Willebrand factor, type A domain"/>
    <property type="match status" value="1"/>
</dbReference>
<dbReference type="InterPro" id="IPR022156">
    <property type="entry name" value="Uncharacterised_YfbK_N"/>
</dbReference>
<dbReference type="SUPFAM" id="SSF53300">
    <property type="entry name" value="vWA-like"/>
    <property type="match status" value="1"/>
</dbReference>
<comment type="caution">
    <text evidence="3">The sequence shown here is derived from an EMBL/GenBank/DDBJ whole genome shotgun (WGS) entry which is preliminary data.</text>
</comment>
<dbReference type="Pfam" id="PF12450">
    <property type="entry name" value="vWF_A"/>
    <property type="match status" value="1"/>
</dbReference>
<keyword evidence="4" id="KW-1185">Reference proteome</keyword>
<dbReference type="Gene3D" id="2.60.40.1120">
    <property type="entry name" value="Carboxypeptidase-like, regulatory domain"/>
    <property type="match status" value="1"/>
</dbReference>
<dbReference type="Pfam" id="PF12034">
    <property type="entry name" value="YfbK_C"/>
    <property type="match status" value="1"/>
</dbReference>